<dbReference type="RefSeq" id="WP_064010614.1">
    <property type="nucleotide sequence ID" value="NZ_LUUG01000123.1"/>
</dbReference>
<evidence type="ECO:0000256" key="3">
    <source>
        <dbReference type="ARBA" id="ARBA00022723"/>
    </source>
</evidence>
<evidence type="ECO:0000313" key="6">
    <source>
        <dbReference type="EMBL" id="OAH97207.1"/>
    </source>
</evidence>
<evidence type="ECO:0000259" key="5">
    <source>
        <dbReference type="Pfam" id="PF01814"/>
    </source>
</evidence>
<accession>A0A177LUQ2</accession>
<sequence>MTIFETTIPLSVGDELIDTDHGVFIDLVNQLDKANNTDFPGLFQRLYEHTEEHFERENQLMAQCGFPAETEHKGEHQRVLGEFKQFKTRIDKGLIPFGRAFVKERLPQWFLLHVTTMDSALSAHIKIQQELPGE</sequence>
<evidence type="ECO:0000256" key="1">
    <source>
        <dbReference type="ARBA" id="ARBA00010587"/>
    </source>
</evidence>
<organism evidence="6 7">
    <name type="scientific">Methylomonas methanica</name>
    <dbReference type="NCBI Taxonomy" id="421"/>
    <lineage>
        <taxon>Bacteria</taxon>
        <taxon>Pseudomonadati</taxon>
        <taxon>Pseudomonadota</taxon>
        <taxon>Gammaproteobacteria</taxon>
        <taxon>Methylococcales</taxon>
        <taxon>Methylococcaceae</taxon>
        <taxon>Methylomonas</taxon>
    </lineage>
</organism>
<dbReference type="CDD" id="cd12107">
    <property type="entry name" value="Hemerythrin"/>
    <property type="match status" value="1"/>
</dbReference>
<dbReference type="InterPro" id="IPR012312">
    <property type="entry name" value="Hemerythrin-like"/>
</dbReference>
<dbReference type="EMBL" id="LUUG01000123">
    <property type="protein sequence ID" value="OAH97207.1"/>
    <property type="molecule type" value="Genomic_DNA"/>
</dbReference>
<dbReference type="PANTHER" id="PTHR37164">
    <property type="entry name" value="BACTERIOHEMERYTHRIN"/>
    <property type="match status" value="1"/>
</dbReference>
<keyword evidence="2" id="KW-0813">Transport</keyword>
<gene>
    <name evidence="6" type="ORF">A1332_21995</name>
</gene>
<dbReference type="SUPFAM" id="SSF47188">
    <property type="entry name" value="Hemerythrin-like"/>
    <property type="match status" value="1"/>
</dbReference>
<dbReference type="GO" id="GO:0005344">
    <property type="term" value="F:oxygen carrier activity"/>
    <property type="evidence" value="ECO:0007669"/>
    <property type="project" value="UniProtKB-KW"/>
</dbReference>
<dbReference type="InterPro" id="IPR016131">
    <property type="entry name" value="Haemerythrin_Fe_BS"/>
</dbReference>
<reference evidence="7" key="1">
    <citation type="submission" date="2016-03" db="EMBL/GenBank/DDBJ databases">
        <authorList>
            <person name="Heylen K."/>
            <person name="De Vos P."/>
            <person name="Vekeman B."/>
        </authorList>
    </citation>
    <scope>NUCLEOTIDE SEQUENCE [LARGE SCALE GENOMIC DNA]</scope>
    <source>
        <strain evidence="7">R-45363</strain>
    </source>
</reference>
<dbReference type="InterPro" id="IPR050669">
    <property type="entry name" value="Hemerythrin"/>
</dbReference>
<protein>
    <submittedName>
        <fullName evidence="6">Hemerythrin</fullName>
    </submittedName>
</protein>
<feature type="domain" description="Hemerythrin-like" evidence="5">
    <location>
        <begin position="13"/>
        <end position="121"/>
    </location>
</feature>
<name>A0A177LUQ2_METMH</name>
<comment type="caution">
    <text evidence="6">The sequence shown here is derived from an EMBL/GenBank/DDBJ whole genome shotgun (WGS) entry which is preliminary data.</text>
</comment>
<dbReference type="GO" id="GO:0046872">
    <property type="term" value="F:metal ion binding"/>
    <property type="evidence" value="ECO:0007669"/>
    <property type="project" value="UniProtKB-KW"/>
</dbReference>
<evidence type="ECO:0000256" key="4">
    <source>
        <dbReference type="ARBA" id="ARBA00023004"/>
    </source>
</evidence>
<dbReference type="InterPro" id="IPR012827">
    <property type="entry name" value="Hemerythrin_metal-bd"/>
</dbReference>
<dbReference type="PROSITE" id="PS00550">
    <property type="entry name" value="HEMERYTHRINS"/>
    <property type="match status" value="1"/>
</dbReference>
<keyword evidence="2" id="KW-0561">Oxygen transport</keyword>
<dbReference type="Pfam" id="PF01814">
    <property type="entry name" value="Hemerythrin"/>
    <property type="match status" value="1"/>
</dbReference>
<keyword evidence="3" id="KW-0479">Metal-binding</keyword>
<dbReference type="PANTHER" id="PTHR37164:SF1">
    <property type="entry name" value="BACTERIOHEMERYTHRIN"/>
    <property type="match status" value="1"/>
</dbReference>
<dbReference type="Gene3D" id="1.20.120.50">
    <property type="entry name" value="Hemerythrin-like"/>
    <property type="match status" value="1"/>
</dbReference>
<dbReference type="NCBIfam" id="TIGR02481">
    <property type="entry name" value="hemeryth_dom"/>
    <property type="match status" value="1"/>
</dbReference>
<proteinExistence type="inferred from homology"/>
<dbReference type="OrthoDB" id="5296936at2"/>
<evidence type="ECO:0000256" key="2">
    <source>
        <dbReference type="ARBA" id="ARBA00022621"/>
    </source>
</evidence>
<evidence type="ECO:0000313" key="7">
    <source>
        <dbReference type="Proteomes" id="UP000078090"/>
    </source>
</evidence>
<comment type="similarity">
    <text evidence="1">Belongs to the hemerythrin family.</text>
</comment>
<keyword evidence="4" id="KW-0408">Iron</keyword>
<dbReference type="InterPro" id="IPR035938">
    <property type="entry name" value="Hemerythrin-like_sf"/>
</dbReference>
<dbReference type="AlphaFoldDB" id="A0A177LUQ2"/>
<dbReference type="Proteomes" id="UP000078090">
    <property type="component" value="Unassembled WGS sequence"/>
</dbReference>